<reference evidence="7" key="1">
    <citation type="submission" date="2020-12" db="EMBL/GenBank/DDBJ databases">
        <title>Bacterial taxonomy.</title>
        <authorList>
            <person name="Pan X."/>
        </authorList>
    </citation>
    <scope>NUCLEOTIDE SEQUENCE</scope>
    <source>
        <strain evidence="7">KCTC 52957</strain>
    </source>
</reference>
<dbReference type="PRINTS" id="PR00160">
    <property type="entry name" value="GLUTAREDOXIN"/>
</dbReference>
<protein>
    <recommendedName>
        <fullName evidence="5">Glutaredoxin</fullName>
    </recommendedName>
</protein>
<evidence type="ECO:0000313" key="8">
    <source>
        <dbReference type="Proteomes" id="UP000642488"/>
    </source>
</evidence>
<dbReference type="PANTHER" id="PTHR45694:SF18">
    <property type="entry name" value="GLUTAREDOXIN-1-RELATED"/>
    <property type="match status" value="1"/>
</dbReference>
<proteinExistence type="inferred from homology"/>
<keyword evidence="3 5" id="KW-0813">Transport</keyword>
<accession>A0A934IGR7</accession>
<evidence type="ECO:0000256" key="5">
    <source>
        <dbReference type="RuleBase" id="RU364065"/>
    </source>
</evidence>
<comment type="function">
    <text evidence="1 5">Has a glutathione-disulfide oxidoreductase activity in the presence of NADPH and glutathione reductase. Reduces low molecular weight disulfides and proteins.</text>
</comment>
<dbReference type="Proteomes" id="UP000642488">
    <property type="component" value="Unassembled WGS sequence"/>
</dbReference>
<dbReference type="InterPro" id="IPR002109">
    <property type="entry name" value="Glutaredoxin"/>
</dbReference>
<dbReference type="InterPro" id="IPR014025">
    <property type="entry name" value="Glutaredoxin_subgr"/>
</dbReference>
<dbReference type="InterPro" id="IPR036249">
    <property type="entry name" value="Thioredoxin-like_sf"/>
</dbReference>
<evidence type="ECO:0000313" key="7">
    <source>
        <dbReference type="EMBL" id="MBJ3761579.1"/>
    </source>
</evidence>
<dbReference type="GO" id="GO:0015038">
    <property type="term" value="F:glutathione disulfide oxidoreductase activity"/>
    <property type="evidence" value="ECO:0007669"/>
    <property type="project" value="UniProtKB-UniRule"/>
</dbReference>
<keyword evidence="5" id="KW-0963">Cytoplasm</keyword>
<dbReference type="Pfam" id="PF00462">
    <property type="entry name" value="Glutaredoxin"/>
    <property type="match status" value="1"/>
</dbReference>
<evidence type="ECO:0000256" key="2">
    <source>
        <dbReference type="ARBA" id="ARBA00007787"/>
    </source>
</evidence>
<feature type="domain" description="Glutaredoxin" evidence="6">
    <location>
        <begin position="4"/>
        <end position="64"/>
    </location>
</feature>
<evidence type="ECO:0000256" key="4">
    <source>
        <dbReference type="ARBA" id="ARBA00022982"/>
    </source>
</evidence>
<dbReference type="EMBL" id="JAEKPD010000001">
    <property type="protein sequence ID" value="MBJ3761579.1"/>
    <property type="molecule type" value="Genomic_DNA"/>
</dbReference>
<keyword evidence="4 5" id="KW-0249">Electron transport</keyword>
<dbReference type="Gene3D" id="3.40.30.10">
    <property type="entry name" value="Glutaredoxin"/>
    <property type="match status" value="1"/>
</dbReference>
<dbReference type="InterPro" id="IPR011900">
    <property type="entry name" value="GRX_bact"/>
</dbReference>
<organism evidence="7 8">
    <name type="scientific">Palleronia pontilimi</name>
    <dbReference type="NCBI Taxonomy" id="1964209"/>
    <lineage>
        <taxon>Bacteria</taxon>
        <taxon>Pseudomonadati</taxon>
        <taxon>Pseudomonadota</taxon>
        <taxon>Alphaproteobacteria</taxon>
        <taxon>Rhodobacterales</taxon>
        <taxon>Roseobacteraceae</taxon>
        <taxon>Palleronia</taxon>
    </lineage>
</organism>
<evidence type="ECO:0000256" key="3">
    <source>
        <dbReference type="ARBA" id="ARBA00022448"/>
    </source>
</evidence>
<evidence type="ECO:0000256" key="1">
    <source>
        <dbReference type="ARBA" id="ARBA00002549"/>
    </source>
</evidence>
<gene>
    <name evidence="7" type="primary">grxC</name>
    <name evidence="7" type="ORF">ILP92_02295</name>
</gene>
<name>A0A934IGR7_9RHOB</name>
<dbReference type="GO" id="GO:0034599">
    <property type="term" value="P:cellular response to oxidative stress"/>
    <property type="evidence" value="ECO:0007669"/>
    <property type="project" value="TreeGrafter"/>
</dbReference>
<dbReference type="RefSeq" id="WP_198914729.1">
    <property type="nucleotide sequence ID" value="NZ_JAEKPD010000001.1"/>
</dbReference>
<dbReference type="AlphaFoldDB" id="A0A934IGR7"/>
<comment type="caution">
    <text evidence="7">The sequence shown here is derived from an EMBL/GenBank/DDBJ whole genome shotgun (WGS) entry which is preliminary data.</text>
</comment>
<dbReference type="GO" id="GO:0045454">
    <property type="term" value="P:cell redox homeostasis"/>
    <property type="evidence" value="ECO:0007669"/>
    <property type="project" value="InterPro"/>
</dbReference>
<keyword evidence="8" id="KW-1185">Reference proteome</keyword>
<keyword evidence="5" id="KW-0676">Redox-active center</keyword>
<dbReference type="CDD" id="cd03418">
    <property type="entry name" value="GRX_GRXb_1_3_like"/>
    <property type="match status" value="1"/>
</dbReference>
<comment type="similarity">
    <text evidence="2 5">Belongs to the glutaredoxin family.</text>
</comment>
<dbReference type="NCBIfam" id="TIGR02181">
    <property type="entry name" value="GRX_bact"/>
    <property type="match status" value="1"/>
</dbReference>
<dbReference type="SUPFAM" id="SSF52833">
    <property type="entry name" value="Thioredoxin-like"/>
    <property type="match status" value="1"/>
</dbReference>
<dbReference type="PROSITE" id="PS51354">
    <property type="entry name" value="GLUTAREDOXIN_2"/>
    <property type="match status" value="1"/>
</dbReference>
<dbReference type="GO" id="GO:0005737">
    <property type="term" value="C:cytoplasm"/>
    <property type="evidence" value="ECO:0007669"/>
    <property type="project" value="TreeGrafter"/>
</dbReference>
<evidence type="ECO:0000259" key="6">
    <source>
        <dbReference type="Pfam" id="PF00462"/>
    </source>
</evidence>
<dbReference type="PANTHER" id="PTHR45694">
    <property type="entry name" value="GLUTAREDOXIN 2"/>
    <property type="match status" value="1"/>
</dbReference>
<sequence length="85" mass="9255">MPQIEIYTTPLCGFCHAAKRLLKSKDAAFIETDVSGSGDKRQDMTKRANGRTTVPQIFIDGTHVGGFDDLAALERQGKLDQMLAG</sequence>